<keyword evidence="7 12" id="KW-0863">Zinc-finger</keyword>
<comment type="subunit">
    <text evidence="12">Monomer. Interacts with DnaB.</text>
</comment>
<sequence>MWPRPPAGGSGDWEIGTMDEIELIKQKVNVVELIQEYLPLKKAGLNFKANCPFHQENTPSFVVSPDRGIWHCFGCQKGGDVFKFIMEKEGVEFKEALEILAKKAGIVIKSSKPKERDSKERLFELNQKAQQFFHYILTEHELGKKALEYLHKRGLTDETIKQFGIGYAPLSWESLTSFLKKRGFSIDELIAVGLVVPSKKGGYDRFRGRIMFPLMDVRDRILGFSGRVLGKGEPKYINSPQTVIFDKSKFLFGIHLSKNAIREKKEAILCEGEMDMIMSFQTGVKNIVATKGTALTEGQVELLKRYAETLSLCFDADLAGDSAARRGIEVADKALLNMKVIQVEGAKDPADLCLEDPKKWERAVAEAVPIYDYYLQSVEKRYNPKLASDKKAIFAEVLPIWQKISDPLVQDHYIQKLAALLQVKDDLIRKEMNNVRLSLQKVTFKNLETQKEDVGVVKNRRKLLEEYLIALLLHIPPDLTFVPSFPETLLTDEYLRQIYVLLVLYLDSISFRGQAFNVNDFVKNVPQELVERVDRLYLIEIDDKLEASDAFVKEVAVVAQELKKMLIKASLEKLSLQIKSAQEFDRIETLEILNKRFRDLSLKLKSL</sequence>
<gene>
    <name evidence="12" type="primary">dnaG</name>
    <name evidence="16" type="ORF">US86_C0009G0041</name>
</gene>
<dbReference type="FunFam" id="3.90.980.10:FF:000001">
    <property type="entry name" value="DNA primase"/>
    <property type="match status" value="1"/>
</dbReference>
<evidence type="ECO:0000313" key="17">
    <source>
        <dbReference type="Proteomes" id="UP000034235"/>
    </source>
</evidence>
<evidence type="ECO:0000256" key="13">
    <source>
        <dbReference type="PIRNR" id="PIRNR002811"/>
    </source>
</evidence>
<dbReference type="EC" id="2.7.7.101" evidence="12"/>
<dbReference type="CDD" id="cd03364">
    <property type="entry name" value="TOPRIM_DnaG_primases"/>
    <property type="match status" value="1"/>
</dbReference>
<evidence type="ECO:0000256" key="7">
    <source>
        <dbReference type="ARBA" id="ARBA00022771"/>
    </source>
</evidence>
<dbReference type="InterPro" id="IPR013264">
    <property type="entry name" value="DNAG_N"/>
</dbReference>
<dbReference type="InterPro" id="IPR006171">
    <property type="entry name" value="TOPRIM_dom"/>
</dbReference>
<evidence type="ECO:0000256" key="11">
    <source>
        <dbReference type="ARBA" id="ARBA00023163"/>
    </source>
</evidence>
<evidence type="ECO:0000259" key="15">
    <source>
        <dbReference type="PROSITE" id="PS50880"/>
    </source>
</evidence>
<reference evidence="16 17" key="1">
    <citation type="journal article" date="2015" name="Nature">
        <title>rRNA introns, odd ribosomes, and small enigmatic genomes across a large radiation of phyla.</title>
        <authorList>
            <person name="Brown C.T."/>
            <person name="Hug L.A."/>
            <person name="Thomas B.C."/>
            <person name="Sharon I."/>
            <person name="Castelle C.J."/>
            <person name="Singh A."/>
            <person name="Wilkins M.J."/>
            <person name="Williams K.H."/>
            <person name="Banfield J.F."/>
        </authorList>
    </citation>
    <scope>NUCLEOTIDE SEQUENCE [LARGE SCALE GENOMIC DNA]</scope>
</reference>
<dbReference type="NCBIfam" id="TIGR01391">
    <property type="entry name" value="dnaG"/>
    <property type="match status" value="1"/>
</dbReference>
<dbReference type="Pfam" id="PF13155">
    <property type="entry name" value="Toprim_2"/>
    <property type="match status" value="1"/>
</dbReference>
<dbReference type="GO" id="GO:0008270">
    <property type="term" value="F:zinc ion binding"/>
    <property type="evidence" value="ECO:0007669"/>
    <property type="project" value="UniProtKB-UniRule"/>
</dbReference>
<keyword evidence="3 12" id="KW-0808">Transferase</keyword>
<dbReference type="AlphaFoldDB" id="A0A0G0JDD3"/>
<dbReference type="SUPFAM" id="SSF57783">
    <property type="entry name" value="Zinc beta-ribbon"/>
    <property type="match status" value="1"/>
</dbReference>
<dbReference type="Gene3D" id="3.90.580.10">
    <property type="entry name" value="Zinc finger, CHC2-type domain"/>
    <property type="match status" value="1"/>
</dbReference>
<feature type="domain" description="Toprim" evidence="15">
    <location>
        <begin position="265"/>
        <end position="349"/>
    </location>
</feature>
<dbReference type="Gene3D" id="3.90.980.10">
    <property type="entry name" value="DNA primase, catalytic core, N-terminal domain"/>
    <property type="match status" value="1"/>
</dbReference>
<comment type="function">
    <text evidence="12 13">RNA polymerase that catalyzes the synthesis of short RNA molecules used as primers for DNA polymerase during DNA replication.</text>
</comment>
<dbReference type="Pfam" id="PF01807">
    <property type="entry name" value="Zn_ribbon_DnaG"/>
    <property type="match status" value="1"/>
</dbReference>
<dbReference type="SMART" id="SM00493">
    <property type="entry name" value="TOPRIM"/>
    <property type="match status" value="1"/>
</dbReference>
<dbReference type="GO" id="GO:0005737">
    <property type="term" value="C:cytoplasm"/>
    <property type="evidence" value="ECO:0007669"/>
    <property type="project" value="TreeGrafter"/>
</dbReference>
<dbReference type="GO" id="GO:0000428">
    <property type="term" value="C:DNA-directed RNA polymerase complex"/>
    <property type="evidence" value="ECO:0007669"/>
    <property type="project" value="UniProtKB-KW"/>
</dbReference>
<evidence type="ECO:0000256" key="1">
    <source>
        <dbReference type="ARBA" id="ARBA00022478"/>
    </source>
</evidence>
<dbReference type="Gene3D" id="3.40.1360.10">
    <property type="match status" value="1"/>
</dbReference>
<dbReference type="GO" id="GO:0003899">
    <property type="term" value="F:DNA-directed RNA polymerase activity"/>
    <property type="evidence" value="ECO:0007669"/>
    <property type="project" value="UniProtKB-UniRule"/>
</dbReference>
<keyword evidence="6 12" id="KW-0479">Metal-binding</keyword>
<dbReference type="InterPro" id="IPR034151">
    <property type="entry name" value="TOPRIM_DnaG_bac"/>
</dbReference>
<dbReference type="PATRIC" id="fig|1618422.5.peg.1097"/>
<name>A0A0G0JDD3_9BACT</name>
<keyword evidence="10 12" id="KW-0238">DNA-binding</keyword>
<proteinExistence type="inferred from homology"/>
<evidence type="ECO:0000256" key="3">
    <source>
        <dbReference type="ARBA" id="ARBA00022679"/>
    </source>
</evidence>
<evidence type="ECO:0000256" key="9">
    <source>
        <dbReference type="ARBA" id="ARBA00022842"/>
    </source>
</evidence>
<dbReference type="PROSITE" id="PS50880">
    <property type="entry name" value="TOPRIM"/>
    <property type="match status" value="1"/>
</dbReference>
<evidence type="ECO:0000256" key="2">
    <source>
        <dbReference type="ARBA" id="ARBA00022515"/>
    </source>
</evidence>
<dbReference type="InterPro" id="IPR002694">
    <property type="entry name" value="Znf_CHC2"/>
</dbReference>
<comment type="caution">
    <text evidence="16">The sequence shown here is derived from an EMBL/GenBank/DDBJ whole genome shotgun (WGS) entry which is preliminary data.</text>
</comment>
<keyword evidence="5 12" id="KW-0235">DNA replication</keyword>
<protein>
    <recommendedName>
        <fullName evidence="12 13">DNA primase</fullName>
        <ecNumber evidence="12">2.7.7.101</ecNumber>
    </recommendedName>
</protein>
<feature type="zinc finger region" description="CHC2-type" evidence="12 14">
    <location>
        <begin position="51"/>
        <end position="75"/>
    </location>
</feature>
<evidence type="ECO:0000256" key="4">
    <source>
        <dbReference type="ARBA" id="ARBA00022695"/>
    </source>
</evidence>
<organism evidence="16 17">
    <name type="scientific">Candidatus Daviesbacteria bacterium GW2011_GWA2_38_24</name>
    <dbReference type="NCBI Taxonomy" id="1618422"/>
    <lineage>
        <taxon>Bacteria</taxon>
        <taxon>Candidatus Daviesiibacteriota</taxon>
    </lineage>
</organism>
<dbReference type="InterPro" id="IPR006295">
    <property type="entry name" value="DNA_primase_DnaG"/>
</dbReference>
<keyword evidence="2 12" id="KW-0639">Primosome</keyword>
<dbReference type="HAMAP" id="MF_00974">
    <property type="entry name" value="DNA_primase_DnaG"/>
    <property type="match status" value="1"/>
</dbReference>
<dbReference type="InterPro" id="IPR030846">
    <property type="entry name" value="DnaG_bac"/>
</dbReference>
<dbReference type="SMART" id="SM00400">
    <property type="entry name" value="ZnF_CHCC"/>
    <property type="match status" value="1"/>
</dbReference>
<comment type="domain">
    <text evidence="12">Contains an N-terminal zinc-binding domain, a central core domain that contains the primase activity, and a C-terminal DnaB-binding domain.</text>
</comment>
<dbReference type="Pfam" id="PF10410">
    <property type="entry name" value="DnaB_bind"/>
    <property type="match status" value="1"/>
</dbReference>
<keyword evidence="9" id="KW-0460">Magnesium</keyword>
<dbReference type="InterPro" id="IPR050219">
    <property type="entry name" value="DnaG_primase"/>
</dbReference>
<keyword evidence="1 12" id="KW-0240">DNA-directed RNA polymerase</keyword>
<accession>A0A0G0JDD3</accession>
<dbReference type="GO" id="GO:1990077">
    <property type="term" value="C:primosome complex"/>
    <property type="evidence" value="ECO:0007669"/>
    <property type="project" value="UniProtKB-KW"/>
</dbReference>
<evidence type="ECO:0000256" key="6">
    <source>
        <dbReference type="ARBA" id="ARBA00022723"/>
    </source>
</evidence>
<keyword evidence="11 12" id="KW-0804">Transcription</keyword>
<evidence type="ECO:0000256" key="8">
    <source>
        <dbReference type="ARBA" id="ARBA00022833"/>
    </source>
</evidence>
<dbReference type="InterPro" id="IPR036977">
    <property type="entry name" value="DNA_primase_Znf_CHC2"/>
</dbReference>
<evidence type="ECO:0000256" key="5">
    <source>
        <dbReference type="ARBA" id="ARBA00022705"/>
    </source>
</evidence>
<dbReference type="PIRSF" id="PIRSF002811">
    <property type="entry name" value="DnaG"/>
    <property type="match status" value="1"/>
</dbReference>
<dbReference type="Pfam" id="PF08275">
    <property type="entry name" value="DNAG_N"/>
    <property type="match status" value="1"/>
</dbReference>
<comment type="cofactor">
    <cofactor evidence="12 13 14">
        <name>Zn(2+)</name>
        <dbReference type="ChEBI" id="CHEBI:29105"/>
    </cofactor>
    <text evidence="12 13 14">Binds 1 zinc ion per monomer.</text>
</comment>
<keyword evidence="4 12" id="KW-0548">Nucleotidyltransferase</keyword>
<evidence type="ECO:0000256" key="12">
    <source>
        <dbReference type="HAMAP-Rule" id="MF_00974"/>
    </source>
</evidence>
<evidence type="ECO:0000256" key="14">
    <source>
        <dbReference type="PIRSR" id="PIRSR002811-1"/>
    </source>
</evidence>
<evidence type="ECO:0000313" key="16">
    <source>
        <dbReference type="EMBL" id="KKQ65673.1"/>
    </source>
</evidence>
<comment type="similarity">
    <text evidence="12 13">Belongs to the DnaG primase family.</text>
</comment>
<dbReference type="InterPro" id="IPR019475">
    <property type="entry name" value="DNA_primase_DnaB-bd"/>
</dbReference>
<keyword evidence="8 12" id="KW-0862">Zinc</keyword>
<dbReference type="EMBL" id="LBUP01000009">
    <property type="protein sequence ID" value="KKQ65673.1"/>
    <property type="molecule type" value="Genomic_DNA"/>
</dbReference>
<dbReference type="SUPFAM" id="SSF56731">
    <property type="entry name" value="DNA primase core"/>
    <property type="match status" value="1"/>
</dbReference>
<dbReference type="GO" id="GO:0006269">
    <property type="term" value="P:DNA replication, synthesis of primer"/>
    <property type="evidence" value="ECO:0007669"/>
    <property type="project" value="UniProtKB-UniRule"/>
</dbReference>
<dbReference type="Proteomes" id="UP000034235">
    <property type="component" value="Unassembled WGS sequence"/>
</dbReference>
<evidence type="ECO:0000256" key="10">
    <source>
        <dbReference type="ARBA" id="ARBA00023125"/>
    </source>
</evidence>
<dbReference type="PANTHER" id="PTHR30313">
    <property type="entry name" value="DNA PRIMASE"/>
    <property type="match status" value="1"/>
</dbReference>
<dbReference type="FunFam" id="3.90.580.10:FF:000001">
    <property type="entry name" value="DNA primase"/>
    <property type="match status" value="1"/>
</dbReference>
<dbReference type="GO" id="GO:0003677">
    <property type="term" value="F:DNA binding"/>
    <property type="evidence" value="ECO:0007669"/>
    <property type="project" value="UniProtKB-KW"/>
</dbReference>
<comment type="catalytic activity">
    <reaction evidence="12">
        <text>ssDNA + n NTP = ssDNA/pppN(pN)n-1 hybrid + (n-1) diphosphate.</text>
        <dbReference type="EC" id="2.7.7.101"/>
    </reaction>
</comment>
<dbReference type="PANTHER" id="PTHR30313:SF2">
    <property type="entry name" value="DNA PRIMASE"/>
    <property type="match status" value="1"/>
</dbReference>
<dbReference type="InterPro" id="IPR037068">
    <property type="entry name" value="DNA_primase_core_N_sf"/>
</dbReference>